<dbReference type="SUPFAM" id="SSF52218">
    <property type="entry name" value="Flavoproteins"/>
    <property type="match status" value="1"/>
</dbReference>
<dbReference type="Gene3D" id="3.40.50.360">
    <property type="match status" value="1"/>
</dbReference>
<dbReference type="STRING" id="1480615.AWJ14_08585"/>
<proteinExistence type="predicted"/>
<dbReference type="InterPro" id="IPR005025">
    <property type="entry name" value="FMN_Rdtase-like_dom"/>
</dbReference>
<name>A0A1C1Z1J3_9HYPH</name>
<dbReference type="GO" id="GO:0016491">
    <property type="term" value="F:oxidoreductase activity"/>
    <property type="evidence" value="ECO:0007669"/>
    <property type="project" value="InterPro"/>
</dbReference>
<organism evidence="2 3">
    <name type="scientific">Hoeflea olei</name>
    <dbReference type="NCBI Taxonomy" id="1480615"/>
    <lineage>
        <taxon>Bacteria</taxon>
        <taxon>Pseudomonadati</taxon>
        <taxon>Pseudomonadota</taxon>
        <taxon>Alphaproteobacteria</taxon>
        <taxon>Hyphomicrobiales</taxon>
        <taxon>Rhizobiaceae</taxon>
        <taxon>Hoeflea</taxon>
    </lineage>
</organism>
<dbReference type="GO" id="GO:0010181">
    <property type="term" value="F:FMN binding"/>
    <property type="evidence" value="ECO:0007669"/>
    <property type="project" value="TreeGrafter"/>
</dbReference>
<dbReference type="PANTHER" id="PTHR30543">
    <property type="entry name" value="CHROMATE REDUCTASE"/>
    <property type="match status" value="1"/>
</dbReference>
<dbReference type="InterPro" id="IPR029039">
    <property type="entry name" value="Flavoprotein-like_sf"/>
</dbReference>
<gene>
    <name evidence="2" type="ORF">AWJ14_08585</name>
</gene>
<dbReference type="PANTHER" id="PTHR30543:SF21">
    <property type="entry name" value="NAD(P)H-DEPENDENT FMN REDUCTASE LOT6"/>
    <property type="match status" value="1"/>
</dbReference>
<accession>A0A1C1Z1J3</accession>
<dbReference type="GO" id="GO:0005829">
    <property type="term" value="C:cytosol"/>
    <property type="evidence" value="ECO:0007669"/>
    <property type="project" value="TreeGrafter"/>
</dbReference>
<protein>
    <submittedName>
        <fullName evidence="2">NADPH-dependent FMN reductase</fullName>
    </submittedName>
</protein>
<evidence type="ECO:0000259" key="1">
    <source>
        <dbReference type="Pfam" id="PF03358"/>
    </source>
</evidence>
<evidence type="ECO:0000313" key="3">
    <source>
        <dbReference type="Proteomes" id="UP000094795"/>
    </source>
</evidence>
<comment type="caution">
    <text evidence="2">The sequence shown here is derived from an EMBL/GenBank/DDBJ whole genome shotgun (WGS) entry which is preliminary data.</text>
</comment>
<dbReference type="InterPro" id="IPR050712">
    <property type="entry name" value="NAD(P)H-dep_reductase"/>
</dbReference>
<evidence type="ECO:0000313" key="2">
    <source>
        <dbReference type="EMBL" id="OCW59622.1"/>
    </source>
</evidence>
<dbReference type="AlphaFoldDB" id="A0A1C1Z1J3"/>
<dbReference type="Proteomes" id="UP000094795">
    <property type="component" value="Unassembled WGS sequence"/>
</dbReference>
<sequence>MQASTLMKSVAVLVGSLSKQSLNRKFAESLGKLANGRLDFHFVEIGDLPLYNDDLWDNPPEAVLRLKREIEAADGLLFVTPEFNRSFTPAIKNAIDWGSRPWGKSSWAGKPGAVIGTSPGAIGAAVGQQALKGLLGVVDVVLMGQPEVFFQYKPELFDDSGAVANEDTKAFLNGFIDKFAGFIERVG</sequence>
<feature type="domain" description="NADPH-dependent FMN reductase-like" evidence="1">
    <location>
        <begin position="10"/>
        <end position="152"/>
    </location>
</feature>
<dbReference type="Pfam" id="PF03358">
    <property type="entry name" value="FMN_red"/>
    <property type="match status" value="1"/>
</dbReference>
<keyword evidence="3" id="KW-1185">Reference proteome</keyword>
<dbReference type="EMBL" id="LQZT01000001">
    <property type="protein sequence ID" value="OCW59622.1"/>
    <property type="molecule type" value="Genomic_DNA"/>
</dbReference>
<reference evidence="2 3" key="1">
    <citation type="submission" date="2015-12" db="EMBL/GenBank/DDBJ databases">
        <authorList>
            <person name="Shamseldin A."/>
            <person name="Moawad H."/>
            <person name="Abd El-Rahim W.M."/>
            <person name="Sadowsky M.J."/>
        </authorList>
    </citation>
    <scope>NUCLEOTIDE SEQUENCE [LARGE SCALE GENOMIC DNA]</scope>
    <source>
        <strain evidence="2 3">JC234</strain>
    </source>
</reference>